<accession>A0A1F7X4R4</accession>
<evidence type="ECO:0008006" key="3">
    <source>
        <dbReference type="Google" id="ProtNLM"/>
    </source>
</evidence>
<dbReference type="PANTHER" id="PTHR28055">
    <property type="entry name" value="ALTERED INHERITANCE OF MITOCHONDRIA PROTEIN 41, MITOCHONDRIAL"/>
    <property type="match status" value="1"/>
</dbReference>
<dbReference type="SUPFAM" id="SSF89095">
    <property type="entry name" value="GatB/YqeY motif"/>
    <property type="match status" value="1"/>
</dbReference>
<dbReference type="EMBL" id="MGFR01000002">
    <property type="protein sequence ID" value="OGM09971.1"/>
    <property type="molecule type" value="Genomic_DNA"/>
</dbReference>
<name>A0A1F7X4R4_9BACT</name>
<evidence type="ECO:0000313" key="2">
    <source>
        <dbReference type="Proteomes" id="UP000176778"/>
    </source>
</evidence>
<evidence type="ECO:0000313" key="1">
    <source>
        <dbReference type="EMBL" id="OGM09971.1"/>
    </source>
</evidence>
<dbReference type="GO" id="GO:0016884">
    <property type="term" value="F:carbon-nitrogen ligase activity, with glutamine as amido-N-donor"/>
    <property type="evidence" value="ECO:0007669"/>
    <property type="project" value="InterPro"/>
</dbReference>
<dbReference type="Pfam" id="PF09424">
    <property type="entry name" value="YqeY"/>
    <property type="match status" value="1"/>
</dbReference>
<dbReference type="InterPro" id="IPR042184">
    <property type="entry name" value="YqeY/Aim41_N"/>
</dbReference>
<dbReference type="InterPro" id="IPR003789">
    <property type="entry name" value="Asn/Gln_tRNA_amidoTrase-B-like"/>
</dbReference>
<dbReference type="InterPro" id="IPR019004">
    <property type="entry name" value="YqeY/Aim41"/>
</dbReference>
<dbReference type="AlphaFoldDB" id="A0A1F7X4R4"/>
<protein>
    <recommendedName>
        <fullName evidence="3">Glutamyl-tRNA amidotransferase</fullName>
    </recommendedName>
</protein>
<dbReference type="PANTHER" id="PTHR28055:SF1">
    <property type="entry name" value="ALTERED INHERITANCE OF MITOCHONDRIA PROTEIN 41, MITOCHONDRIAL"/>
    <property type="match status" value="1"/>
</dbReference>
<dbReference type="Proteomes" id="UP000176778">
    <property type="component" value="Unassembled WGS sequence"/>
</dbReference>
<dbReference type="InterPro" id="IPR023168">
    <property type="entry name" value="GatB_Yqey_C_2"/>
</dbReference>
<organism evidence="1 2">
    <name type="scientific">Candidatus Woesebacteria bacterium RBG_13_46_13</name>
    <dbReference type="NCBI Taxonomy" id="1802479"/>
    <lineage>
        <taxon>Bacteria</taxon>
        <taxon>Candidatus Woeseibacteriota</taxon>
    </lineage>
</organism>
<proteinExistence type="predicted"/>
<dbReference type="STRING" id="1802479.A2Y68_00915"/>
<sequence>MMIADTITKQIAEALKARDEIRLSTLRLLSSALNYEFIAKQHKLSEEEELVVVGREAKKRKEAIEAYEKAGAQDRADKERKELEILSAWLPAQMPDNEIEAIVTEAISQTGATSIAEMGKVMGAAMAKVAGRADGTKVSEMVKQKLSNL</sequence>
<gene>
    <name evidence="1" type="ORF">A2Y68_00915</name>
</gene>
<reference evidence="1 2" key="1">
    <citation type="journal article" date="2016" name="Nat. Commun.">
        <title>Thousands of microbial genomes shed light on interconnected biogeochemical processes in an aquifer system.</title>
        <authorList>
            <person name="Anantharaman K."/>
            <person name="Brown C.T."/>
            <person name="Hug L.A."/>
            <person name="Sharon I."/>
            <person name="Castelle C.J."/>
            <person name="Probst A.J."/>
            <person name="Thomas B.C."/>
            <person name="Singh A."/>
            <person name="Wilkins M.J."/>
            <person name="Karaoz U."/>
            <person name="Brodie E.L."/>
            <person name="Williams K.H."/>
            <person name="Hubbard S.S."/>
            <person name="Banfield J.F."/>
        </authorList>
    </citation>
    <scope>NUCLEOTIDE SEQUENCE [LARGE SCALE GENOMIC DNA]</scope>
</reference>
<dbReference type="Gene3D" id="1.10.1510.10">
    <property type="entry name" value="Uncharacterised protein YqeY/AIM41 PF09424, N-terminal domain"/>
    <property type="match status" value="1"/>
</dbReference>
<dbReference type="Gene3D" id="1.10.10.410">
    <property type="match status" value="1"/>
</dbReference>
<comment type="caution">
    <text evidence="1">The sequence shown here is derived from an EMBL/GenBank/DDBJ whole genome shotgun (WGS) entry which is preliminary data.</text>
</comment>